<feature type="active site" description="Charge relay system" evidence="1">
    <location>
        <position position="300"/>
    </location>
</feature>
<dbReference type="Pfam" id="PF05448">
    <property type="entry name" value="AXE1"/>
    <property type="match status" value="1"/>
</dbReference>
<evidence type="ECO:0000256" key="2">
    <source>
        <dbReference type="PIRSR" id="PIRSR639069-2"/>
    </source>
</evidence>
<dbReference type="OrthoDB" id="9770528at2"/>
<dbReference type="InterPro" id="IPR029058">
    <property type="entry name" value="AB_hydrolase_fold"/>
</dbReference>
<comment type="caution">
    <text evidence="4">The sequence shown here is derived from an EMBL/GenBank/DDBJ whole genome shotgun (WGS) entry which is preliminary data.</text>
</comment>
<dbReference type="SUPFAM" id="SSF53474">
    <property type="entry name" value="alpha/beta-Hydrolases"/>
    <property type="match status" value="1"/>
</dbReference>
<accession>A0A429ZW35</accession>
<feature type="domain" description="Acetyl xylan esterase" evidence="3">
    <location>
        <begin position="4"/>
        <end position="315"/>
    </location>
</feature>
<dbReference type="EMBL" id="NGJU01000001">
    <property type="protein sequence ID" value="RST97942.1"/>
    <property type="molecule type" value="Genomic_DNA"/>
</dbReference>
<reference evidence="4 5" key="1">
    <citation type="submission" date="2017-05" db="EMBL/GenBank/DDBJ databases">
        <title>Vagococcus spp. assemblies.</title>
        <authorList>
            <person name="Gulvik C.A."/>
        </authorList>
    </citation>
    <scope>NUCLEOTIDE SEQUENCE [LARGE SCALE GENOMIC DNA]</scope>
    <source>
        <strain evidence="4 5">NCFB 2777</strain>
    </source>
</reference>
<dbReference type="InterPro" id="IPR008391">
    <property type="entry name" value="AXE1_dom"/>
</dbReference>
<evidence type="ECO:0000313" key="5">
    <source>
        <dbReference type="Proteomes" id="UP000287239"/>
    </source>
</evidence>
<evidence type="ECO:0000259" key="3">
    <source>
        <dbReference type="Pfam" id="PF05448"/>
    </source>
</evidence>
<gene>
    <name evidence="4" type="ORF">CBF35_01215</name>
</gene>
<dbReference type="GeneID" id="98566974"/>
<dbReference type="Proteomes" id="UP000287239">
    <property type="component" value="Unassembled WGS sequence"/>
</dbReference>
<organism evidence="4 5">
    <name type="scientific">Vagococcus salmoninarum</name>
    <dbReference type="NCBI Taxonomy" id="2739"/>
    <lineage>
        <taxon>Bacteria</taxon>
        <taxon>Bacillati</taxon>
        <taxon>Bacillota</taxon>
        <taxon>Bacilli</taxon>
        <taxon>Lactobacillales</taxon>
        <taxon>Enterococcaceae</taxon>
        <taxon>Vagococcus</taxon>
    </lineage>
</organism>
<dbReference type="PANTHER" id="PTHR40111:SF1">
    <property type="entry name" value="CEPHALOSPORIN-C DEACETYLASE"/>
    <property type="match status" value="1"/>
</dbReference>
<dbReference type="GO" id="GO:0005976">
    <property type="term" value="P:polysaccharide metabolic process"/>
    <property type="evidence" value="ECO:0007669"/>
    <property type="project" value="TreeGrafter"/>
</dbReference>
<dbReference type="AlphaFoldDB" id="A0A429ZW35"/>
<keyword evidence="5" id="KW-1185">Reference proteome</keyword>
<protein>
    <submittedName>
        <fullName evidence="4">Acetylxylan esterase</fullName>
    </submittedName>
</protein>
<dbReference type="RefSeq" id="WP_126778067.1">
    <property type="nucleotide sequence ID" value="NZ_NGJU01000001.1"/>
</dbReference>
<dbReference type="GO" id="GO:0052689">
    <property type="term" value="F:carboxylic ester hydrolase activity"/>
    <property type="evidence" value="ECO:0007669"/>
    <property type="project" value="TreeGrafter"/>
</dbReference>
<feature type="binding site" evidence="2">
    <location>
        <position position="90"/>
    </location>
    <ligand>
        <name>substrate</name>
    </ligand>
</feature>
<evidence type="ECO:0000313" key="4">
    <source>
        <dbReference type="EMBL" id="RST97942.1"/>
    </source>
</evidence>
<dbReference type="InterPro" id="IPR039069">
    <property type="entry name" value="CE7"/>
</dbReference>
<name>A0A429ZW35_9ENTE</name>
<evidence type="ECO:0000256" key="1">
    <source>
        <dbReference type="PIRSR" id="PIRSR639069-1"/>
    </source>
</evidence>
<proteinExistence type="predicted"/>
<dbReference type="PANTHER" id="PTHR40111">
    <property type="entry name" value="CEPHALOSPORIN-C DEACETYLASE"/>
    <property type="match status" value="1"/>
</dbReference>
<feature type="active site" description="Charge relay system" evidence="1">
    <location>
        <position position="271"/>
    </location>
</feature>
<dbReference type="Gene3D" id="3.40.50.1820">
    <property type="entry name" value="alpha/beta hydrolase"/>
    <property type="match status" value="1"/>
</dbReference>
<sequence>MLDSMSLEEMKSYRGQDEVPTDFAEFWQKELKKVKLEEVSYQLQRKTTTSGVAECYELRFISHDQSEIYSKVLFPKGVKECPIMFLFHGYQGQSPDWSEALKFVAEGVGVVMMDVRGQAGKSTDYSQSKGNTVRGHIIRGMTEGPEELLYRHVYLDIYILVQLVASMSRVNRQRLYSYGESQGGALALVASGLNPEISQTFAVYPFLADFKRVLSLKYDTDAYSELHRYFKFQDPFYETAETIFNTLSYIDVKNFAHLIKAEVTMLCGLQDDVCPPSTQYAIYNRLEKTKKMLIMPEYGHEGMYVGYPDLVFSWATGVTI</sequence>
<feature type="active site" description="Nucleophile" evidence="1">
    <location>
        <position position="181"/>
    </location>
</feature>